<evidence type="ECO:0000313" key="3">
    <source>
        <dbReference type="EMBL" id="JAC28303.1"/>
    </source>
</evidence>
<feature type="signal peptide" evidence="2">
    <location>
        <begin position="1"/>
        <end position="18"/>
    </location>
</feature>
<proteinExistence type="evidence at transcript level"/>
<sequence>MSCHVLLFWYFVISSVQSCKQGTKTYYCWWGGIMENRCPGVDMLLCAQYTIRCACDDHHSRGANGYCVPTAQCVRSNSPEGNSGSETGSKTTPDETKKEQEQSQNKQNDALFQATLQVVQSFNKLFLRKISRNTRNNRVCACMKSTFEANFIEAAIRTIDCYYHGPSPKYSHFMFKSTETVDIAVKRENELVKLSLRPENNEKLSFFLRPEYEVLFASPHCIILKVSADTDETPYCMLWAEGIDKSEMGSQCDIELPKLCPSDSYYALKHKNECVVHDQLAEKARKAMNDEYLAREQQVQL</sequence>
<accession>A0A023G620</accession>
<organism evidence="3">
    <name type="scientific">Amblyomma triste</name>
    <name type="common">Neotropical tick</name>
    <dbReference type="NCBI Taxonomy" id="251400"/>
    <lineage>
        <taxon>Eukaryota</taxon>
        <taxon>Metazoa</taxon>
        <taxon>Ecdysozoa</taxon>
        <taxon>Arthropoda</taxon>
        <taxon>Chelicerata</taxon>
        <taxon>Arachnida</taxon>
        <taxon>Acari</taxon>
        <taxon>Parasitiformes</taxon>
        <taxon>Ixodida</taxon>
        <taxon>Ixodoidea</taxon>
        <taxon>Ixodidae</taxon>
        <taxon>Amblyomminae</taxon>
        <taxon>Amblyomma</taxon>
    </lineage>
</organism>
<feature type="compositionally biased region" description="Basic and acidic residues" evidence="1">
    <location>
        <begin position="92"/>
        <end position="101"/>
    </location>
</feature>
<protein>
    <submittedName>
        <fullName evidence="3">Putative secreted protein</fullName>
    </submittedName>
</protein>
<name>A0A023G620_AMBTT</name>
<keyword evidence="2" id="KW-0732">Signal</keyword>
<feature type="chain" id="PRO_5001521713" evidence="2">
    <location>
        <begin position="19"/>
        <end position="301"/>
    </location>
</feature>
<feature type="compositionally biased region" description="Polar residues" evidence="1">
    <location>
        <begin position="76"/>
        <end position="91"/>
    </location>
</feature>
<dbReference type="AlphaFoldDB" id="A0A023G620"/>
<dbReference type="InterPro" id="IPR012674">
    <property type="entry name" value="Calycin"/>
</dbReference>
<reference evidence="3" key="1">
    <citation type="submission" date="2014-03" db="EMBL/GenBank/DDBJ databases">
        <title>The sialotranscriptome of Amblyomma triste, Amblyomma parvum and Amblyomma cajennense ticks, uncovered by 454-based RNA-seq.</title>
        <authorList>
            <person name="Garcia G.R."/>
            <person name="Gardinassi L.G."/>
            <person name="Ribeiro J.M."/>
            <person name="Anatriello E."/>
            <person name="Ferreira B.R."/>
            <person name="Moreira H.N."/>
            <person name="Mafra C."/>
            <person name="Olegario M.M."/>
            <person name="Szabo P.J."/>
            <person name="Miranda-Santos I.K."/>
            <person name="Maruyama S.R."/>
        </authorList>
    </citation>
    <scope>NUCLEOTIDE SEQUENCE</scope>
    <source>
        <strain evidence="3">Mato Grasso do Sul</strain>
        <tissue evidence="3">Salivary glands</tissue>
    </source>
</reference>
<evidence type="ECO:0000256" key="1">
    <source>
        <dbReference type="SAM" id="MobiDB-lite"/>
    </source>
</evidence>
<feature type="region of interest" description="Disordered" evidence="1">
    <location>
        <begin position="76"/>
        <end position="106"/>
    </location>
</feature>
<dbReference type="Gene3D" id="2.40.128.20">
    <property type="match status" value="1"/>
</dbReference>
<evidence type="ECO:0000256" key="2">
    <source>
        <dbReference type="SAM" id="SignalP"/>
    </source>
</evidence>
<dbReference type="EMBL" id="GBBM01007115">
    <property type="protein sequence ID" value="JAC28303.1"/>
    <property type="molecule type" value="mRNA"/>
</dbReference>